<name>A0A3B0PN51_MYCSY</name>
<organism evidence="1 2">
    <name type="scientific">Mycoplasmopsis synoviae</name>
    <name type="common">Mycoplasma synoviae</name>
    <dbReference type="NCBI Taxonomy" id="2109"/>
    <lineage>
        <taxon>Bacteria</taxon>
        <taxon>Bacillati</taxon>
        <taxon>Mycoplasmatota</taxon>
        <taxon>Mycoplasmoidales</taxon>
        <taxon>Metamycoplasmataceae</taxon>
        <taxon>Mycoplasmopsis</taxon>
    </lineage>
</organism>
<dbReference type="Gene3D" id="1.20.5.5270">
    <property type="match status" value="1"/>
</dbReference>
<dbReference type="GO" id="GO:0008233">
    <property type="term" value="F:peptidase activity"/>
    <property type="evidence" value="ECO:0007669"/>
    <property type="project" value="UniProtKB-KW"/>
</dbReference>
<dbReference type="AlphaFoldDB" id="A0A3B0PN51"/>
<evidence type="ECO:0000313" key="2">
    <source>
        <dbReference type="Proteomes" id="UP000259328"/>
    </source>
</evidence>
<proteinExistence type="predicted"/>
<dbReference type="Proteomes" id="UP000259328">
    <property type="component" value="Chromosome"/>
</dbReference>
<evidence type="ECO:0000313" key="1">
    <source>
        <dbReference type="EMBL" id="SYV92926.1"/>
    </source>
</evidence>
<protein>
    <submittedName>
        <fullName evidence="1">ATP-dependent protease La</fullName>
    </submittedName>
</protein>
<gene>
    <name evidence="1" type="ORF">NCTC10124_00654</name>
</gene>
<dbReference type="GO" id="GO:0006508">
    <property type="term" value="P:proteolysis"/>
    <property type="evidence" value="ECO:0007669"/>
    <property type="project" value="UniProtKB-KW"/>
</dbReference>
<dbReference type="EMBL" id="LS991953">
    <property type="protein sequence ID" value="SYV92926.1"/>
    <property type="molecule type" value="Genomic_DNA"/>
</dbReference>
<accession>A0A3B0PN51</accession>
<reference evidence="2" key="1">
    <citation type="submission" date="2018-06" db="EMBL/GenBank/DDBJ databases">
        <authorList>
            <consortium name="Pathogen Informatics"/>
        </authorList>
    </citation>
    <scope>NUCLEOTIDE SEQUENCE [LARGE SCALE GENOMIC DNA]</scope>
    <source>
        <strain evidence="2">NCTC10124</strain>
    </source>
</reference>
<keyword evidence="1" id="KW-0645">Protease</keyword>
<feature type="non-terminal residue" evidence="1">
    <location>
        <position position="81"/>
    </location>
</feature>
<keyword evidence="1" id="KW-0378">Hydrolase</keyword>
<sequence>MLREKRKVIDDELAKLGKDILQDDKDEYVKRLKNKTLKKMYPDSIKEIIRDETKRYSEMMQASPEANLVKNYVEYLKKLPW</sequence>